<dbReference type="VEuPathDB" id="CryptoDB:GNI_035340"/>
<dbReference type="Proteomes" id="UP000019763">
    <property type="component" value="Unassembled WGS sequence"/>
</dbReference>
<dbReference type="EMBL" id="AFNH02000271">
    <property type="protein sequence ID" value="EZG78504.1"/>
    <property type="molecule type" value="Genomic_DNA"/>
</dbReference>
<keyword evidence="2" id="KW-1185">Reference proteome</keyword>
<organism evidence="1 2">
    <name type="scientific">Gregarina niphandrodes</name>
    <name type="common">Septate eugregarine</name>
    <dbReference type="NCBI Taxonomy" id="110365"/>
    <lineage>
        <taxon>Eukaryota</taxon>
        <taxon>Sar</taxon>
        <taxon>Alveolata</taxon>
        <taxon>Apicomplexa</taxon>
        <taxon>Conoidasida</taxon>
        <taxon>Gregarinasina</taxon>
        <taxon>Eugregarinorida</taxon>
        <taxon>Gregarinidae</taxon>
        <taxon>Gregarina</taxon>
    </lineage>
</organism>
<comment type="caution">
    <text evidence="1">The sequence shown here is derived from an EMBL/GenBank/DDBJ whole genome shotgun (WGS) entry which is preliminary data.</text>
</comment>
<sequence>MSELVSHLKSKDGPKEVVRRLNKIKTGTLMTVKDLEAALDVEFLPCPSEKKVLLLRKNHVISAKGKSCPVFNVLRSFEDTDPATIEEMEIKSAFSTLESMNIAKVKCYNEAKQEEYSLVKWEGLDARGYNEICESLQDSGLCHQNVCSPTKFFRFKYDSKKGEFLLKKGFEFQDDIEFDGRRGFFVPGYESNHSGDLCSFIPKVDTKLALKIWKDAVAGAEAIQQSGWTMIDWHPSKILVQQPEVSGPETSFKVWDYVATRKRYHYGLVNPSWINALRERRQTEFTEKDSTDVFLMMMMLIMQESKADEIVKAEALNKANEWLETVDNFQQLATEVNEYAEGPIGVDRTPPANKRLEEALRSRPNSTTPPGSCTNSSPVYSSLELLSSRLSTALPDEGKRSKRPSGFRKLLTSLFGRGSKRL</sequence>
<name>A0A023BAR3_GRENI</name>
<protein>
    <submittedName>
        <fullName evidence="1">Uncharacterized protein</fullName>
    </submittedName>
</protein>
<proteinExistence type="predicted"/>
<accession>A0A023BAR3</accession>
<reference evidence="1" key="1">
    <citation type="submission" date="2013-12" db="EMBL/GenBank/DDBJ databases">
        <authorList>
            <person name="Omoto C.K."/>
            <person name="Sibley D."/>
            <person name="Venepally P."/>
            <person name="Hadjithomas M."/>
            <person name="Karamycheva S."/>
            <person name="Brunk B."/>
            <person name="Roos D."/>
            <person name="Caler E."/>
            <person name="Lorenzi H."/>
        </authorList>
    </citation>
    <scope>NUCLEOTIDE SEQUENCE</scope>
</reference>
<gene>
    <name evidence="1" type="ORF">GNI_035340</name>
</gene>
<dbReference type="GeneID" id="22911391"/>
<evidence type="ECO:0000313" key="1">
    <source>
        <dbReference type="EMBL" id="EZG78504.1"/>
    </source>
</evidence>
<dbReference type="RefSeq" id="XP_011129271.1">
    <property type="nucleotide sequence ID" value="XM_011130969.1"/>
</dbReference>
<evidence type="ECO:0000313" key="2">
    <source>
        <dbReference type="Proteomes" id="UP000019763"/>
    </source>
</evidence>
<dbReference type="AlphaFoldDB" id="A0A023BAR3"/>